<dbReference type="InterPro" id="IPR004143">
    <property type="entry name" value="BPL_LPL_catalytic"/>
</dbReference>
<accession>L0DYV8</accession>
<reference evidence="2" key="1">
    <citation type="submission" date="2015-12" db="EMBL/GenBank/DDBJ databases">
        <authorList>
            <person name="Tikhonova T.V."/>
            <person name="Pavlov A.R."/>
            <person name="Beletsky A.V."/>
            <person name="Mardanov A.V."/>
            <person name="Sorokin D.Y."/>
            <person name="Ravin N.V."/>
            <person name="Popov V.O."/>
        </authorList>
    </citation>
    <scope>NUCLEOTIDE SEQUENCE</scope>
    <source>
        <strain evidence="2">DSM 14787</strain>
    </source>
</reference>
<dbReference type="PROSITE" id="PS51733">
    <property type="entry name" value="BPL_LPL_CATALYTIC"/>
    <property type="match status" value="1"/>
</dbReference>
<name>L0DYV8_THIND</name>
<dbReference type="STRING" id="1255043.TVNIR_1885"/>
<dbReference type="InterPro" id="IPR045864">
    <property type="entry name" value="aa-tRNA-synth_II/BPL/LPL"/>
</dbReference>
<dbReference type="PANTHER" id="PTHR43679:SF2">
    <property type="entry name" value="OCTANOYL-[GCVH]:PROTEIN N-OCTANOYLTRANSFERASE"/>
    <property type="match status" value="1"/>
</dbReference>
<dbReference type="SUPFAM" id="SSF55681">
    <property type="entry name" value="Class II aaRS and biotin synthetases"/>
    <property type="match status" value="1"/>
</dbReference>
<dbReference type="HOGENOM" id="CLU_022986_1_1_6"/>
<protein>
    <submittedName>
        <fullName evidence="2">Lipoate-protein ligase A</fullName>
    </submittedName>
</protein>
<dbReference type="GO" id="GO:0016874">
    <property type="term" value="F:ligase activity"/>
    <property type="evidence" value="ECO:0007669"/>
    <property type="project" value="UniProtKB-KW"/>
</dbReference>
<evidence type="ECO:0000259" key="1">
    <source>
        <dbReference type="PROSITE" id="PS51733"/>
    </source>
</evidence>
<dbReference type="AlphaFoldDB" id="L0DYV8"/>
<dbReference type="EMBL" id="CP003989">
    <property type="protein sequence ID" value="AGA33546.1"/>
    <property type="molecule type" value="Genomic_DNA"/>
</dbReference>
<dbReference type="Pfam" id="PF21948">
    <property type="entry name" value="LplA-B_cat"/>
    <property type="match status" value="1"/>
</dbReference>
<dbReference type="RefSeq" id="WP_015258673.1">
    <property type="nucleotide sequence ID" value="NC_019902.2"/>
</dbReference>
<feature type="domain" description="BPL/LPL catalytic" evidence="1">
    <location>
        <begin position="29"/>
        <end position="221"/>
    </location>
</feature>
<dbReference type="CDD" id="cd16443">
    <property type="entry name" value="LplA"/>
    <property type="match status" value="1"/>
</dbReference>
<dbReference type="PATRIC" id="fig|1255043.3.peg.1909"/>
<dbReference type="OrthoDB" id="9787898at2"/>
<dbReference type="Proteomes" id="UP000010809">
    <property type="component" value="Chromosome"/>
</dbReference>
<proteinExistence type="predicted"/>
<dbReference type="Gene3D" id="3.30.930.10">
    <property type="entry name" value="Bira Bifunctional Protein, Domain 2"/>
    <property type="match status" value="1"/>
</dbReference>
<organism evidence="2 3">
    <name type="scientific">Thioalkalivibrio nitratireducens (strain DSM 14787 / UNIQEM 213 / ALEN2)</name>
    <dbReference type="NCBI Taxonomy" id="1255043"/>
    <lineage>
        <taxon>Bacteria</taxon>
        <taxon>Pseudomonadati</taxon>
        <taxon>Pseudomonadota</taxon>
        <taxon>Gammaproteobacteria</taxon>
        <taxon>Chromatiales</taxon>
        <taxon>Ectothiorhodospiraceae</taxon>
        <taxon>Thioalkalivibrio</taxon>
    </lineage>
</organism>
<evidence type="ECO:0000313" key="3">
    <source>
        <dbReference type="Proteomes" id="UP000010809"/>
    </source>
</evidence>
<dbReference type="InterPro" id="IPR050664">
    <property type="entry name" value="Octanoyltrans_LipM/LipL"/>
</dbReference>
<dbReference type="Gene3D" id="3.30.390.50">
    <property type="entry name" value="CO dehydrogenase flavoprotein, C-terminal domain"/>
    <property type="match status" value="1"/>
</dbReference>
<evidence type="ECO:0000313" key="2">
    <source>
        <dbReference type="EMBL" id="AGA33546.1"/>
    </source>
</evidence>
<dbReference type="eggNOG" id="COG0095">
    <property type="taxonomic scope" value="Bacteria"/>
</dbReference>
<gene>
    <name evidence="2" type="primary">lplJ [H]</name>
    <name evidence="2" type="ordered locus">TVNIR_1885</name>
</gene>
<dbReference type="KEGG" id="tni:TVNIR_1885"/>
<keyword evidence="3" id="KW-1185">Reference proteome</keyword>
<sequence>MKRIRVIDAGFVSPLESMAIFHAVAEMMGPDDDPVVTLVNPTRPFVSVGLHQDVEQEVDTAYCERQGLPLIRRDVGGGAVYLNRDQMFFHFVYPHRFAPARVEAIYSHFVAPVLATYQALGVPAVFRPVNDIHVNGRKIGGTGSARINDATVMVGSFMFDFDIDTMAKCLKVSSEKFRDKLRQGMHDYMTTLTRELGQAPERERVKTLFLDAVETHLGLEPVASELTDAEREALVGVRDLLQDPEWTLQSGRRLVASGVKIAAGTYLVEGMHKARGGLIRTRILTRDNVVDDIEFSGDFTVFPSDGIQRLAERLRGAVLPTSAEADAARLQGRIATAMSDLGLDIPGVGASDFLGAILQGLHRE</sequence>
<keyword evidence="2" id="KW-0436">Ligase</keyword>
<dbReference type="PANTHER" id="PTHR43679">
    <property type="entry name" value="OCTANOYLTRANSFERASE LIPM-RELATED"/>
    <property type="match status" value="1"/>
</dbReference>